<name>A0A919RLK7_9ACTN</name>
<sequence length="74" mass="7598">MLTTTGATKVDLVGHSQGGGPLPRWYLKFLGGAPKVRKLIGLGAANHGTTISGAMALTRALGTVGVPPRPRPRP</sequence>
<reference evidence="1" key="1">
    <citation type="submission" date="2021-01" db="EMBL/GenBank/DDBJ databases">
        <title>Whole genome shotgun sequence of Sinosporangium siamense NBRC 109515.</title>
        <authorList>
            <person name="Komaki H."/>
            <person name="Tamura T."/>
        </authorList>
    </citation>
    <scope>NUCLEOTIDE SEQUENCE</scope>
    <source>
        <strain evidence="1">NBRC 109515</strain>
    </source>
</reference>
<dbReference type="Proteomes" id="UP000606172">
    <property type="component" value="Unassembled WGS sequence"/>
</dbReference>
<accession>A0A919RLK7</accession>
<dbReference type="EMBL" id="BOOW01000036">
    <property type="protein sequence ID" value="GII95442.1"/>
    <property type="molecule type" value="Genomic_DNA"/>
</dbReference>
<proteinExistence type="predicted"/>
<evidence type="ECO:0008006" key="3">
    <source>
        <dbReference type="Google" id="ProtNLM"/>
    </source>
</evidence>
<organism evidence="1 2">
    <name type="scientific">Sinosporangium siamense</name>
    <dbReference type="NCBI Taxonomy" id="1367973"/>
    <lineage>
        <taxon>Bacteria</taxon>
        <taxon>Bacillati</taxon>
        <taxon>Actinomycetota</taxon>
        <taxon>Actinomycetes</taxon>
        <taxon>Streptosporangiales</taxon>
        <taxon>Streptosporangiaceae</taxon>
        <taxon>Sinosporangium</taxon>
    </lineage>
</organism>
<keyword evidence="2" id="KW-1185">Reference proteome</keyword>
<dbReference type="Gene3D" id="3.40.50.1820">
    <property type="entry name" value="alpha/beta hydrolase"/>
    <property type="match status" value="1"/>
</dbReference>
<comment type="caution">
    <text evidence="1">The sequence shown here is derived from an EMBL/GenBank/DDBJ whole genome shotgun (WGS) entry which is preliminary data.</text>
</comment>
<protein>
    <recommendedName>
        <fullName evidence="3">Triacylglycerol lipase</fullName>
    </recommendedName>
</protein>
<dbReference type="AlphaFoldDB" id="A0A919RLK7"/>
<gene>
    <name evidence="1" type="ORF">Ssi02_56730</name>
</gene>
<dbReference type="SUPFAM" id="SSF53474">
    <property type="entry name" value="alpha/beta-Hydrolases"/>
    <property type="match status" value="1"/>
</dbReference>
<dbReference type="InterPro" id="IPR029058">
    <property type="entry name" value="AB_hydrolase_fold"/>
</dbReference>
<evidence type="ECO:0000313" key="1">
    <source>
        <dbReference type="EMBL" id="GII95442.1"/>
    </source>
</evidence>
<evidence type="ECO:0000313" key="2">
    <source>
        <dbReference type="Proteomes" id="UP000606172"/>
    </source>
</evidence>